<comment type="caution">
    <text evidence="1">The sequence shown here is derived from an EMBL/GenBank/DDBJ whole genome shotgun (WGS) entry which is preliminary data.</text>
</comment>
<dbReference type="EMBL" id="MLIH01000027">
    <property type="protein sequence ID" value="OHU08568.1"/>
    <property type="molecule type" value="Genomic_DNA"/>
</dbReference>
<keyword evidence="2" id="KW-1185">Reference proteome</keyword>
<name>A0ABX3BXR6_9MYCO</name>
<protein>
    <recommendedName>
        <fullName evidence="3">DUF4878 domain-containing protein</fullName>
    </recommendedName>
</protein>
<accession>A0ABX3BXR6</accession>
<organism evidence="1 2">
    <name type="scientific">Mycobacteroides saopaulense</name>
    <dbReference type="NCBI Taxonomy" id="1578165"/>
    <lineage>
        <taxon>Bacteria</taxon>
        <taxon>Bacillati</taxon>
        <taxon>Actinomycetota</taxon>
        <taxon>Actinomycetes</taxon>
        <taxon>Mycobacteriales</taxon>
        <taxon>Mycobacteriaceae</taxon>
        <taxon>Mycobacteroides</taxon>
    </lineage>
</organism>
<evidence type="ECO:0000313" key="1">
    <source>
        <dbReference type="EMBL" id="OHU08568.1"/>
    </source>
</evidence>
<evidence type="ECO:0008006" key="3">
    <source>
        <dbReference type="Google" id="ProtNLM"/>
    </source>
</evidence>
<proteinExistence type="predicted"/>
<sequence length="124" mass="13473">MLSGCEQAENEKIEGTVRAFHSAVDQKDYPVARALACGNMASDLSRSDDELRTGRDVAGLIGGVKTQLTAIAAPHIQGKIAHVQITMKYTSQLSGVNTVTRDYELNMQKEVSGWKICSYMPVAQ</sequence>
<reference evidence="1 2" key="1">
    <citation type="submission" date="2016-10" db="EMBL/GenBank/DDBJ databases">
        <title>Evaluation of Human, Animal and Environmental Mycobacterium chelonae Isolates by Core Genome Phylogenomic Analysis, Targeted Gene Comparison, and Anti-microbial Susceptibility Patterns: A Tale of Mistaken Identities.</title>
        <authorList>
            <person name="Fogelson S.B."/>
            <person name="Camus A.C."/>
            <person name="Lorenz W."/>
            <person name="Vasireddy R."/>
            <person name="Vasireddy S."/>
            <person name="Smith T."/>
            <person name="Brown-Elliott B.A."/>
            <person name="Wallace R.J.Jr."/>
            <person name="Hasan N.A."/>
            <person name="Reischl U."/>
            <person name="Sanchez S."/>
        </authorList>
    </citation>
    <scope>NUCLEOTIDE SEQUENCE [LARGE SCALE GENOMIC DNA]</scope>
    <source>
        <strain evidence="1 2">8528</strain>
    </source>
</reference>
<dbReference type="Proteomes" id="UP000179621">
    <property type="component" value="Unassembled WGS sequence"/>
</dbReference>
<evidence type="ECO:0000313" key="2">
    <source>
        <dbReference type="Proteomes" id="UP000179621"/>
    </source>
</evidence>
<gene>
    <name evidence="1" type="ORF">BKG73_16070</name>
</gene>